<reference evidence="2 3" key="1">
    <citation type="submission" date="2018-12" db="EMBL/GenBank/DDBJ databases">
        <title>Bacillus chawlae sp. nov., Bacillus glennii sp. nov., and Bacillus saganii sp. nov. Isolated from the Vehicle Assembly Building at Kennedy Space Center where the Viking Spacecraft were Assembled.</title>
        <authorList>
            <person name="Seuylemezian A."/>
            <person name="Vaishampayan P."/>
        </authorList>
    </citation>
    <scope>NUCLEOTIDE SEQUENCE [LARGE SCALE GENOMIC DNA]</scope>
    <source>
        <strain evidence="2 3">L5</strain>
    </source>
</reference>
<evidence type="ECO:0000256" key="1">
    <source>
        <dbReference type="SAM" id="MobiDB-lite"/>
    </source>
</evidence>
<name>A0A433H908_9BACI</name>
<feature type="compositionally biased region" description="Basic and acidic residues" evidence="1">
    <location>
        <begin position="92"/>
        <end position="103"/>
    </location>
</feature>
<proteinExistence type="predicted"/>
<comment type="caution">
    <text evidence="2">The sequence shown here is derived from an EMBL/GenBank/DDBJ whole genome shotgun (WGS) entry which is preliminary data.</text>
</comment>
<evidence type="ECO:0000313" key="3">
    <source>
        <dbReference type="Proteomes" id="UP000267430"/>
    </source>
</evidence>
<feature type="compositionally biased region" description="Polar residues" evidence="1">
    <location>
        <begin position="47"/>
        <end position="60"/>
    </location>
</feature>
<feature type="region of interest" description="Disordered" evidence="1">
    <location>
        <begin position="26"/>
        <end position="108"/>
    </location>
</feature>
<sequence>MAMIIFLIIAVLVAVGLVTMNMRAVSPRKSESVNIDSPPIGNKPEDVTSSPSTEDNNKATQAVIEHNDEHKMKDSDYRLALKKMQSTSQESFEPKQESKKEQIMNDDDYRETLKALSNKQKN</sequence>
<evidence type="ECO:0000313" key="2">
    <source>
        <dbReference type="EMBL" id="RUQ24844.1"/>
    </source>
</evidence>
<keyword evidence="3" id="KW-1185">Reference proteome</keyword>
<dbReference type="Proteomes" id="UP000267430">
    <property type="component" value="Unassembled WGS sequence"/>
</dbReference>
<organism evidence="2 3">
    <name type="scientific">Peribacillus cavernae</name>
    <dbReference type="NCBI Taxonomy" id="1674310"/>
    <lineage>
        <taxon>Bacteria</taxon>
        <taxon>Bacillati</taxon>
        <taxon>Bacillota</taxon>
        <taxon>Bacilli</taxon>
        <taxon>Bacillales</taxon>
        <taxon>Bacillaceae</taxon>
        <taxon>Peribacillus</taxon>
    </lineage>
</organism>
<accession>A0A433H908</accession>
<protein>
    <submittedName>
        <fullName evidence="2">Uncharacterized protein</fullName>
    </submittedName>
</protein>
<dbReference type="AlphaFoldDB" id="A0A433H908"/>
<dbReference type="EMBL" id="RYZZ01000045">
    <property type="protein sequence ID" value="RUQ24844.1"/>
    <property type="molecule type" value="Genomic_DNA"/>
</dbReference>
<feature type="compositionally biased region" description="Basic and acidic residues" evidence="1">
    <location>
        <begin position="65"/>
        <end position="79"/>
    </location>
</feature>
<gene>
    <name evidence="2" type="ORF">ELQ35_21020</name>
</gene>
<dbReference type="RefSeq" id="WP_126867136.1">
    <property type="nucleotide sequence ID" value="NZ_JAUSTX010000023.1"/>
</dbReference>
<dbReference type="OrthoDB" id="2942228at2"/>